<proteinExistence type="predicted"/>
<feature type="compositionally biased region" description="Low complexity" evidence="1">
    <location>
        <begin position="254"/>
        <end position="277"/>
    </location>
</feature>
<reference evidence="2" key="2">
    <citation type="submission" date="2022-01" db="EMBL/GenBank/DDBJ databases">
        <authorList>
            <person name="Yamashiro T."/>
            <person name="Shiraishi A."/>
            <person name="Satake H."/>
            <person name="Nakayama K."/>
        </authorList>
    </citation>
    <scope>NUCLEOTIDE SEQUENCE</scope>
</reference>
<comment type="caution">
    <text evidence="2">The sequence shown here is derived from an EMBL/GenBank/DDBJ whole genome shotgun (WGS) entry which is preliminary data.</text>
</comment>
<organism evidence="2 3">
    <name type="scientific">Tanacetum coccineum</name>
    <dbReference type="NCBI Taxonomy" id="301880"/>
    <lineage>
        <taxon>Eukaryota</taxon>
        <taxon>Viridiplantae</taxon>
        <taxon>Streptophyta</taxon>
        <taxon>Embryophyta</taxon>
        <taxon>Tracheophyta</taxon>
        <taxon>Spermatophyta</taxon>
        <taxon>Magnoliopsida</taxon>
        <taxon>eudicotyledons</taxon>
        <taxon>Gunneridae</taxon>
        <taxon>Pentapetalae</taxon>
        <taxon>asterids</taxon>
        <taxon>campanulids</taxon>
        <taxon>Asterales</taxon>
        <taxon>Asteraceae</taxon>
        <taxon>Asteroideae</taxon>
        <taxon>Anthemideae</taxon>
        <taxon>Anthemidinae</taxon>
        <taxon>Tanacetum</taxon>
    </lineage>
</organism>
<evidence type="ECO:0000313" key="3">
    <source>
        <dbReference type="Proteomes" id="UP001151760"/>
    </source>
</evidence>
<gene>
    <name evidence="2" type="ORF">Tco_1042891</name>
</gene>
<sequence length="319" mass="35005">MSTSTHPIIILSDSDIEDAFSSTNTPNYILASPDYSPASPGNTSSDPLEDLSKDRSASLTISPFHNDPYIKVMQAYNATSNESPIPLPQAPITPPPIFPSSPMLPPSPLFDPQDFFLPEEIVSPWKRACFLSSSSTDSSALPQVFKIGESSYVTRLECHEEQIDAILNHLDELPLERIKKIEDNIEGLGNGRDFYSGNAHRGYPDSPPIIYEEITMVLLPFSFLEPLCPGIMDMINNQDIEHMIPPTPPRDTKPPVGSPISLSPSSSVGSSSPVRSTTPPPDYPFDESIFAELDNSLWIIPQPLKSEPVLEKPNKTDAC</sequence>
<dbReference type="EMBL" id="BQNB010018600">
    <property type="protein sequence ID" value="GJT76166.1"/>
    <property type="molecule type" value="Genomic_DNA"/>
</dbReference>
<feature type="region of interest" description="Disordered" evidence="1">
    <location>
        <begin position="30"/>
        <end position="54"/>
    </location>
</feature>
<feature type="region of interest" description="Disordered" evidence="1">
    <location>
        <begin position="240"/>
        <end position="287"/>
    </location>
</feature>
<protein>
    <submittedName>
        <fullName evidence="2">Uncharacterized protein</fullName>
    </submittedName>
</protein>
<name>A0ABQ5GLT1_9ASTR</name>
<evidence type="ECO:0000256" key="1">
    <source>
        <dbReference type="SAM" id="MobiDB-lite"/>
    </source>
</evidence>
<reference evidence="2" key="1">
    <citation type="journal article" date="2022" name="Int. J. Mol. Sci.">
        <title>Draft Genome of Tanacetum Coccineum: Genomic Comparison of Closely Related Tanacetum-Family Plants.</title>
        <authorList>
            <person name="Yamashiro T."/>
            <person name="Shiraishi A."/>
            <person name="Nakayama K."/>
            <person name="Satake H."/>
        </authorList>
    </citation>
    <scope>NUCLEOTIDE SEQUENCE</scope>
</reference>
<evidence type="ECO:0000313" key="2">
    <source>
        <dbReference type="EMBL" id="GJT76166.1"/>
    </source>
</evidence>
<keyword evidence="3" id="KW-1185">Reference proteome</keyword>
<dbReference type="Proteomes" id="UP001151760">
    <property type="component" value="Unassembled WGS sequence"/>
</dbReference>
<accession>A0ABQ5GLT1</accession>